<dbReference type="InterPro" id="IPR007890">
    <property type="entry name" value="CHASE2"/>
</dbReference>
<comment type="caution">
    <text evidence="3">The sequence shown here is derived from an EMBL/GenBank/DDBJ whole genome shotgun (WGS) entry which is preliminary data.</text>
</comment>
<feature type="domain" description="CHASE2" evidence="2">
    <location>
        <begin position="57"/>
        <end position="294"/>
    </location>
</feature>
<feature type="transmembrane region" description="Helical" evidence="1">
    <location>
        <begin position="39"/>
        <end position="66"/>
    </location>
</feature>
<dbReference type="SUPFAM" id="SSF55781">
    <property type="entry name" value="GAF domain-like"/>
    <property type="match status" value="1"/>
</dbReference>
<evidence type="ECO:0000256" key="1">
    <source>
        <dbReference type="SAM" id="Phobius"/>
    </source>
</evidence>
<protein>
    <submittedName>
        <fullName evidence="3">CHASE2 domain-containing protein</fullName>
    </submittedName>
</protein>
<dbReference type="SMART" id="SM01080">
    <property type="entry name" value="CHASE2"/>
    <property type="match status" value="1"/>
</dbReference>
<keyword evidence="1" id="KW-1133">Transmembrane helix</keyword>
<organism evidence="3 4">
    <name type="scientific">Halomonas tibetensis</name>
    <dbReference type="NCBI Taxonomy" id="2259590"/>
    <lineage>
        <taxon>Bacteria</taxon>
        <taxon>Pseudomonadati</taxon>
        <taxon>Pseudomonadota</taxon>
        <taxon>Gammaproteobacteria</taxon>
        <taxon>Oceanospirillales</taxon>
        <taxon>Halomonadaceae</taxon>
        <taxon>Halomonas</taxon>
    </lineage>
</organism>
<dbReference type="Proteomes" id="UP001595386">
    <property type="component" value="Unassembled WGS sequence"/>
</dbReference>
<dbReference type="InterPro" id="IPR036890">
    <property type="entry name" value="HATPase_C_sf"/>
</dbReference>
<keyword evidence="1" id="KW-0472">Membrane</keyword>
<evidence type="ECO:0000313" key="3">
    <source>
        <dbReference type="EMBL" id="MFC2990721.1"/>
    </source>
</evidence>
<keyword evidence="4" id="KW-1185">Reference proteome</keyword>
<accession>A0ABV7B1K8</accession>
<gene>
    <name evidence="3" type="ORF">ACFODV_01600</name>
</gene>
<dbReference type="RefSeq" id="WP_379753613.1">
    <property type="nucleotide sequence ID" value="NZ_JBHRSQ010000006.1"/>
</dbReference>
<dbReference type="Gene3D" id="3.30.565.10">
    <property type="entry name" value="Histidine kinase-like ATPase, C-terminal domain"/>
    <property type="match status" value="1"/>
</dbReference>
<dbReference type="EMBL" id="JBHRSQ010000006">
    <property type="protein sequence ID" value="MFC2990721.1"/>
    <property type="molecule type" value="Genomic_DNA"/>
</dbReference>
<evidence type="ECO:0000259" key="2">
    <source>
        <dbReference type="SMART" id="SM01080"/>
    </source>
</evidence>
<keyword evidence="1" id="KW-0812">Transmembrane</keyword>
<name>A0ABV7B1K8_9GAMM</name>
<feature type="transmembrane region" description="Helical" evidence="1">
    <location>
        <begin position="302"/>
        <end position="319"/>
    </location>
</feature>
<feature type="transmembrane region" description="Helical" evidence="1">
    <location>
        <begin position="276"/>
        <end position="295"/>
    </location>
</feature>
<reference evidence="4" key="1">
    <citation type="journal article" date="2019" name="Int. J. Syst. Evol. Microbiol.">
        <title>The Global Catalogue of Microorganisms (GCM) 10K type strain sequencing project: providing services to taxonomists for standard genome sequencing and annotation.</title>
        <authorList>
            <consortium name="The Broad Institute Genomics Platform"/>
            <consortium name="The Broad Institute Genome Sequencing Center for Infectious Disease"/>
            <person name="Wu L."/>
            <person name="Ma J."/>
        </authorList>
    </citation>
    <scope>NUCLEOTIDE SEQUENCE [LARGE SCALE GENOMIC DNA]</scope>
    <source>
        <strain evidence="4">KCTC 52660</strain>
    </source>
</reference>
<proteinExistence type="predicted"/>
<sequence>MSLRPTISFAGGVESVPSYFGLMHMLLAPLNRWRLAGPWIVLISLAAIWLASALGAFQLADAWAYWQFHRLNPVDRPTPQVLLVEADFEQRQQAEWFELVERLEQFEPASIGFLHQPAEISDTNLEKLLEAGVVIGQTSAQASGGNSVLTLPPSQTLDRLGMHRPQAIDEGERYLSTEAAVASRAQGAAVAENTFMIDFRPGMNYLPVIQAERVLRGDLTRDLISGRVVLVGRSLDPTNPPLLTPLPEEANISRLAYAGYTVDTLLRELPLRHTNWWQNLLLSFAVVGVAAILYFRLGVRRSLGIAIGSVTTLLVAGWLCLHLLGIVLPVAELIAFHLLLWYLLSRREQRLESATVRKLLRASSSRMHDRLLPSDFNASQDPWGQIILLTTQILNLDRAILLERQGSAKYLREVKAYRCSIEDIDERRRDLERSPYSTAVEEGGPIVLSKTFLKDPLTGSRQFIVPLAFNGQLLGFLCGEVAEEILENNPMYLPLLRDFSNQIGELLYHRRLLQARQRSDASQWRRLMRLDSVESEYDSLSEVSQLFERRLSLLENVFNSLHTSTILYDLFGQVMQVNRKMEELIRRSGLSVFTMTAADAISTLGGMPLSVAREHLQHMILTDESLTFAANLPGVEGAFSLNVRPLKSPEVQSAGQFAIPFRIHGFLLELVDVTHLVRLERLKDELGNKVNAELRNQLEAALLAAELGRMEDVAAVDKAAFGELVERKLQQMSRTLTRSQNIINSVQDISRLSDFPVNVTVLAEDMARRWAPRLASRELAFELERPPFNAFVRVDVTQIENSLDAVVVVLADDASPGGVIRLSLEERQAGDIFWTTFIFENSGYGMPEERLQAAMQGTARVTTPAMHRLRQVVNQVALWGGKMTATTAIGQGIRFEIQLPGFSLDDELANAP</sequence>
<evidence type="ECO:0000313" key="4">
    <source>
        <dbReference type="Proteomes" id="UP001595386"/>
    </source>
</evidence>
<dbReference type="SUPFAM" id="SSF55874">
    <property type="entry name" value="ATPase domain of HSP90 chaperone/DNA topoisomerase II/histidine kinase"/>
    <property type="match status" value="1"/>
</dbReference>
<dbReference type="Pfam" id="PF05226">
    <property type="entry name" value="CHASE2"/>
    <property type="match status" value="1"/>
</dbReference>